<dbReference type="InterPro" id="IPR042105">
    <property type="entry name" value="Ribosomal_bL31_sf"/>
</dbReference>
<dbReference type="PANTHER" id="PTHR33280">
    <property type="entry name" value="50S RIBOSOMAL PROTEIN L31, CHLOROPLASTIC"/>
    <property type="match status" value="1"/>
</dbReference>
<keyword evidence="2 3" id="KW-0687">Ribonucleoprotein</keyword>
<name>A0A0R2NKT2_9LACO</name>
<dbReference type="EMBL" id="JQCQ01000018">
    <property type="protein sequence ID" value="KRO24960.1"/>
    <property type="molecule type" value="Genomic_DNA"/>
</dbReference>
<dbReference type="Proteomes" id="UP000051249">
    <property type="component" value="Unassembled WGS sequence"/>
</dbReference>
<dbReference type="NCBIfam" id="TIGR00105">
    <property type="entry name" value="L31"/>
    <property type="match status" value="1"/>
</dbReference>
<organism evidence="4 5">
    <name type="scientific">Pediococcus argentinicus</name>
    <dbReference type="NCBI Taxonomy" id="480391"/>
    <lineage>
        <taxon>Bacteria</taxon>
        <taxon>Bacillati</taxon>
        <taxon>Bacillota</taxon>
        <taxon>Bacilli</taxon>
        <taxon>Lactobacillales</taxon>
        <taxon>Lactobacillaceae</taxon>
        <taxon>Pediococcus</taxon>
    </lineage>
</organism>
<evidence type="ECO:0000256" key="1">
    <source>
        <dbReference type="ARBA" id="ARBA00022980"/>
    </source>
</evidence>
<dbReference type="NCBIfam" id="NF002462">
    <property type="entry name" value="PRK01678.1"/>
    <property type="match status" value="1"/>
</dbReference>
<dbReference type="InterPro" id="IPR027493">
    <property type="entry name" value="Ribosomal_bL31_B"/>
</dbReference>
<dbReference type="InterPro" id="IPR034704">
    <property type="entry name" value="Ribosomal_bL28/bL31-like_sf"/>
</dbReference>
<sequence length="89" mass="10158">MAKERLIMKQGIHPEYHPVVFQDSSTGFKFLSGSTVNSAETVTWEDGNEYPLIRVEITSDSHPFYTGRQKFQQADGTVARFNKKYGLKD</sequence>
<evidence type="ECO:0000313" key="5">
    <source>
        <dbReference type="Proteomes" id="UP000051249"/>
    </source>
</evidence>
<dbReference type="PRINTS" id="PR01249">
    <property type="entry name" value="RIBOSOMALL31"/>
</dbReference>
<dbReference type="GO" id="GO:0003735">
    <property type="term" value="F:structural constituent of ribosome"/>
    <property type="evidence" value="ECO:0007669"/>
    <property type="project" value="InterPro"/>
</dbReference>
<comment type="caution">
    <text evidence="4">The sequence shown here is derived from an EMBL/GenBank/DDBJ whole genome shotgun (WGS) entry which is preliminary data.</text>
</comment>
<dbReference type="Gene3D" id="4.10.830.30">
    <property type="entry name" value="Ribosomal protein L31"/>
    <property type="match status" value="1"/>
</dbReference>
<gene>
    <name evidence="3" type="primary">rpmE2</name>
    <name evidence="4" type="ORF">IV88_GL000526</name>
</gene>
<evidence type="ECO:0000313" key="4">
    <source>
        <dbReference type="EMBL" id="KRO24960.1"/>
    </source>
</evidence>
<dbReference type="HAMAP" id="MF_00502">
    <property type="entry name" value="Ribosomal_bL31_2"/>
    <property type="match status" value="1"/>
</dbReference>
<evidence type="ECO:0000256" key="2">
    <source>
        <dbReference type="ARBA" id="ARBA00023274"/>
    </source>
</evidence>
<comment type="similarity">
    <text evidence="3">Belongs to the bacterial ribosomal protein bL31 family. Type B subfamily.</text>
</comment>
<protein>
    <recommendedName>
        <fullName evidence="3">Large ribosomal subunit protein bL31B</fullName>
    </recommendedName>
</protein>
<dbReference type="SUPFAM" id="SSF143800">
    <property type="entry name" value="L28p-like"/>
    <property type="match status" value="1"/>
</dbReference>
<dbReference type="PANTHER" id="PTHR33280:SF1">
    <property type="entry name" value="LARGE RIBOSOMAL SUBUNIT PROTEIN BL31C"/>
    <property type="match status" value="1"/>
</dbReference>
<accession>A0A0R2NKT2</accession>
<comment type="subunit">
    <text evidence="3">Part of the 50S ribosomal subunit.</text>
</comment>
<dbReference type="Pfam" id="PF01197">
    <property type="entry name" value="Ribosomal_L31"/>
    <property type="match status" value="1"/>
</dbReference>
<reference evidence="4 5" key="1">
    <citation type="journal article" date="2015" name="Genome Announc.">
        <title>Expanding the biotechnology potential of lactobacilli through comparative genomics of 213 strains and associated genera.</title>
        <authorList>
            <person name="Sun Z."/>
            <person name="Harris H.M."/>
            <person name="McCann A."/>
            <person name="Guo C."/>
            <person name="Argimon S."/>
            <person name="Zhang W."/>
            <person name="Yang X."/>
            <person name="Jeffery I.B."/>
            <person name="Cooney J.C."/>
            <person name="Kagawa T.F."/>
            <person name="Liu W."/>
            <person name="Song Y."/>
            <person name="Salvetti E."/>
            <person name="Wrobel A."/>
            <person name="Rasinkangas P."/>
            <person name="Parkhill J."/>
            <person name="Rea M.C."/>
            <person name="O'Sullivan O."/>
            <person name="Ritari J."/>
            <person name="Douillard F.P."/>
            <person name="Paul Ross R."/>
            <person name="Yang R."/>
            <person name="Briner A.E."/>
            <person name="Felis G.E."/>
            <person name="de Vos W.M."/>
            <person name="Barrangou R."/>
            <person name="Klaenhammer T.R."/>
            <person name="Caufield P.W."/>
            <person name="Cui Y."/>
            <person name="Zhang H."/>
            <person name="O'Toole P.W."/>
        </authorList>
    </citation>
    <scope>NUCLEOTIDE SEQUENCE [LARGE SCALE GENOMIC DNA]</scope>
    <source>
        <strain evidence="4 5">DSM 23026</strain>
    </source>
</reference>
<evidence type="ECO:0000256" key="3">
    <source>
        <dbReference type="HAMAP-Rule" id="MF_00502"/>
    </source>
</evidence>
<dbReference type="InterPro" id="IPR002150">
    <property type="entry name" value="Ribosomal_bL31"/>
</dbReference>
<dbReference type="GO" id="GO:0006412">
    <property type="term" value="P:translation"/>
    <property type="evidence" value="ECO:0007669"/>
    <property type="project" value="UniProtKB-UniRule"/>
</dbReference>
<keyword evidence="5" id="KW-1185">Reference proteome</keyword>
<keyword evidence="1 3" id="KW-0689">Ribosomal protein</keyword>
<proteinExistence type="inferred from homology"/>
<dbReference type="AlphaFoldDB" id="A0A0R2NKT2"/>
<dbReference type="GO" id="GO:1990904">
    <property type="term" value="C:ribonucleoprotein complex"/>
    <property type="evidence" value="ECO:0007669"/>
    <property type="project" value="UniProtKB-KW"/>
</dbReference>
<dbReference type="GO" id="GO:0005840">
    <property type="term" value="C:ribosome"/>
    <property type="evidence" value="ECO:0007669"/>
    <property type="project" value="UniProtKB-KW"/>
</dbReference>
<dbReference type="PATRIC" id="fig|480391.4.peg.533"/>